<evidence type="ECO:0000313" key="3">
    <source>
        <dbReference type="Proteomes" id="UP000018467"/>
    </source>
</evidence>
<dbReference type="InterPro" id="IPR000477">
    <property type="entry name" value="RT_dom"/>
</dbReference>
<dbReference type="PANTHER" id="PTHR47510:SF3">
    <property type="entry name" value="ENDO_EXONUCLEASE_PHOSPHATASE DOMAIN-CONTAINING PROTEIN"/>
    <property type="match status" value="1"/>
</dbReference>
<dbReference type="PROSITE" id="PS50878">
    <property type="entry name" value="RT_POL"/>
    <property type="match status" value="1"/>
</dbReference>
<proteinExistence type="predicted"/>
<dbReference type="InterPro" id="IPR015095">
    <property type="entry name" value="AlkB_hom8_N"/>
</dbReference>
<dbReference type="InterPro" id="IPR043502">
    <property type="entry name" value="DNA/RNA_pol_sf"/>
</dbReference>
<dbReference type="Bgee" id="ENSAMXG00000032042">
    <property type="expression patterns" value="Expressed in olfactory epithelium and 14 other cell types or tissues"/>
</dbReference>
<reference evidence="2" key="3">
    <citation type="submission" date="2025-08" db="UniProtKB">
        <authorList>
            <consortium name="Ensembl"/>
        </authorList>
    </citation>
    <scope>IDENTIFICATION</scope>
</reference>
<dbReference type="PANTHER" id="PTHR47510">
    <property type="entry name" value="REVERSE TRANSCRIPTASE DOMAIN-CONTAINING PROTEIN"/>
    <property type="match status" value="1"/>
</dbReference>
<sequence length="1033" mass="116344">MTENVKERERGEGQKSKLGQMRIGTMIGTNWNQDGGALTRSGRSGSVKWCFCVTICRFFRLFPANMCIGTPVHMFYHRQTLLQWRNQPENTLPDEVLQTLLELSLLRDPGRQPAVFPDAGAQRKCHRKRCERKRKRGKRAGIRARLKASPSRPAIPSLFLANVCSLDNKLDYIRLQRTTQREFRDCCALVFVESWLNDNIPDSAIQLAGLTAFRADRSAALSGKTRGGGVCVYINTEWCNNAVTVAKHCSPLVEFLIVKCRPFYLVREFSAVLIAAVYIPPSASIGANAKEALCELYRSISDLQNKHPDGLFIIAGDFNHANLKSVLPKFHQHVDFATRGASALDLVYTNIPSAYRAEPRPHLAFSDHMCVWLTPTYTPLIRRSRPVQKQVKTWPAGSISALQDCFECTAWDMFREAATEGDSVDLEEYAASVTGYISKCIDDVTVSKTITTRPNQKPWMTAEVRALLRTRDSAFRVGDKVALRKVRADLSRAIREAKRAHAQRIHSHFKDTGDTRRMWQGIQAITNYRTMPPSCERDASLPDALNNFYARFEAQNNTMARKTMPKPDEQVLCLTAVDVRNTLRRVNPRKAAGPDNIPGRVLRECADQLTDVLTDIFNISLCSATVPTCLKSTTIVPVPKKSTVSCLNDYRPIALTPIIMKCFERLVMRNIKTRLPSSLDPLQFAYRPNRSTDDAITTTLHLSLTHLEKKDTYVRMLFIDFSSAFNTIIPQNLIRKLSSLGLNTPLCNWILDFLTGRPQSVPFGGSTSSTITLNTGPPQGSVLSPLLFTLLTHDCAAKHSSNSFIKFADDTTVLGLITKGDESAYREEVQRLTDWCTVNNLHLNVDKTKEMVVDFRRAQHTHSPLNIDGSSVEIVKSTKFLGVHLADNLTWTLNTSSTAKKAQQRLYFLRKLRKARLPPPILTLFYRGTIESILSSCTTAWFGTFTVSDRKTLQHIVRTAERIIGISLPSITDIYTTRSIRKATSIVNDPTHPSHELFSLLPSGRRYRSIRSSNTRFCNSFYPQAIRLLNCRD</sequence>
<keyword evidence="3" id="KW-1185">Reference proteome</keyword>
<dbReference type="Gene3D" id="3.60.10.10">
    <property type="entry name" value="Endonuclease/exonuclease/phosphatase"/>
    <property type="match status" value="1"/>
</dbReference>
<feature type="domain" description="Reverse transcriptase" evidence="1">
    <location>
        <begin position="619"/>
        <end position="872"/>
    </location>
</feature>
<dbReference type="GO" id="GO:0008168">
    <property type="term" value="F:methyltransferase activity"/>
    <property type="evidence" value="ECO:0007669"/>
    <property type="project" value="InterPro"/>
</dbReference>
<protein>
    <recommendedName>
        <fullName evidence="1">Reverse transcriptase domain-containing protein</fullName>
    </recommendedName>
</protein>
<dbReference type="GeneTree" id="ENSGT01120000271821"/>
<dbReference type="Ensembl" id="ENSAMXT00000042937.1">
    <property type="protein sequence ID" value="ENSAMXP00000047895.1"/>
    <property type="gene ID" value="ENSAMXG00000032042.1"/>
</dbReference>
<dbReference type="SUPFAM" id="SSF56219">
    <property type="entry name" value="DNase I-like"/>
    <property type="match status" value="1"/>
</dbReference>
<reference evidence="2" key="4">
    <citation type="submission" date="2025-09" db="UniProtKB">
        <authorList>
            <consortium name="Ensembl"/>
        </authorList>
    </citation>
    <scope>IDENTIFICATION</scope>
</reference>
<dbReference type="CDD" id="cd01650">
    <property type="entry name" value="RT_nLTR_like"/>
    <property type="match status" value="1"/>
</dbReference>
<dbReference type="Pfam" id="PF00078">
    <property type="entry name" value="RVT_1"/>
    <property type="match status" value="1"/>
</dbReference>
<dbReference type="InterPro" id="IPR036691">
    <property type="entry name" value="Endo/exonu/phosph_ase_sf"/>
</dbReference>
<accession>A0A3B1K1D3</accession>
<dbReference type="GO" id="GO:0016706">
    <property type="term" value="F:2-oxoglutarate-dependent dioxygenase activity"/>
    <property type="evidence" value="ECO:0007669"/>
    <property type="project" value="InterPro"/>
</dbReference>
<dbReference type="AlphaFoldDB" id="A0A3B1K1D3"/>
<reference evidence="3" key="1">
    <citation type="submission" date="2013-03" db="EMBL/GenBank/DDBJ databases">
        <authorList>
            <person name="Jeffery W."/>
            <person name="Warren W."/>
            <person name="Wilson R.K."/>
        </authorList>
    </citation>
    <scope>NUCLEOTIDE SEQUENCE</scope>
    <source>
        <strain evidence="3">female</strain>
    </source>
</reference>
<dbReference type="InParanoid" id="A0A3B1K1D3"/>
<evidence type="ECO:0000259" key="1">
    <source>
        <dbReference type="PROSITE" id="PS50878"/>
    </source>
</evidence>
<name>A0A3B1K1D3_ASTMX</name>
<reference evidence="3" key="2">
    <citation type="journal article" date="2014" name="Nat. Commun.">
        <title>The cavefish genome reveals candidate genes for eye loss.</title>
        <authorList>
            <person name="McGaugh S.E."/>
            <person name="Gross J.B."/>
            <person name="Aken B."/>
            <person name="Blin M."/>
            <person name="Borowsky R."/>
            <person name="Chalopin D."/>
            <person name="Hinaux H."/>
            <person name="Jeffery W.R."/>
            <person name="Keene A."/>
            <person name="Ma L."/>
            <person name="Minx P."/>
            <person name="Murphy D."/>
            <person name="O'Quin K.E."/>
            <person name="Retaux S."/>
            <person name="Rohner N."/>
            <person name="Searle S.M."/>
            <person name="Stahl B.A."/>
            <person name="Tabin C."/>
            <person name="Volff J.N."/>
            <person name="Yoshizawa M."/>
            <person name="Warren W.C."/>
        </authorList>
    </citation>
    <scope>NUCLEOTIDE SEQUENCE [LARGE SCALE GENOMIC DNA]</scope>
    <source>
        <strain evidence="3">female</strain>
    </source>
</reference>
<dbReference type="SUPFAM" id="SSF56672">
    <property type="entry name" value="DNA/RNA polymerases"/>
    <property type="match status" value="1"/>
</dbReference>
<organism evidence="2 3">
    <name type="scientific">Astyanax mexicanus</name>
    <name type="common">Blind cave fish</name>
    <name type="synonym">Astyanax fasciatus mexicanus</name>
    <dbReference type="NCBI Taxonomy" id="7994"/>
    <lineage>
        <taxon>Eukaryota</taxon>
        <taxon>Metazoa</taxon>
        <taxon>Chordata</taxon>
        <taxon>Craniata</taxon>
        <taxon>Vertebrata</taxon>
        <taxon>Euteleostomi</taxon>
        <taxon>Actinopterygii</taxon>
        <taxon>Neopterygii</taxon>
        <taxon>Teleostei</taxon>
        <taxon>Ostariophysi</taxon>
        <taxon>Characiformes</taxon>
        <taxon>Characoidei</taxon>
        <taxon>Acestrorhamphidae</taxon>
        <taxon>Acestrorhamphinae</taxon>
        <taxon>Astyanax</taxon>
    </lineage>
</organism>
<dbReference type="Pfam" id="PF09004">
    <property type="entry name" value="ALKBH8_N"/>
    <property type="match status" value="1"/>
</dbReference>
<dbReference type="Proteomes" id="UP000018467">
    <property type="component" value="Unassembled WGS sequence"/>
</dbReference>
<evidence type="ECO:0000313" key="2">
    <source>
        <dbReference type="Ensembl" id="ENSAMXP00000047895.1"/>
    </source>
</evidence>